<evidence type="ECO:0000256" key="2">
    <source>
        <dbReference type="SAM" id="MobiDB-lite"/>
    </source>
</evidence>
<evidence type="ECO:0000313" key="4">
    <source>
        <dbReference type="Proteomes" id="UP000780801"/>
    </source>
</evidence>
<name>A0A9P6FP77_9FUNG</name>
<evidence type="ECO:0000313" key="3">
    <source>
        <dbReference type="EMBL" id="KAF9578686.1"/>
    </source>
</evidence>
<dbReference type="OrthoDB" id="120976at2759"/>
<protein>
    <recommendedName>
        <fullName evidence="5">RNI-like protein</fullName>
    </recommendedName>
</protein>
<evidence type="ECO:0000256" key="1">
    <source>
        <dbReference type="SAM" id="Coils"/>
    </source>
</evidence>
<proteinExistence type="predicted"/>
<reference evidence="3" key="1">
    <citation type="journal article" date="2020" name="Fungal Divers.">
        <title>Resolving the Mortierellaceae phylogeny through synthesis of multi-gene phylogenetics and phylogenomics.</title>
        <authorList>
            <person name="Vandepol N."/>
            <person name="Liber J."/>
            <person name="Desiro A."/>
            <person name="Na H."/>
            <person name="Kennedy M."/>
            <person name="Barry K."/>
            <person name="Grigoriev I.V."/>
            <person name="Miller A.N."/>
            <person name="O'Donnell K."/>
            <person name="Stajich J.E."/>
            <person name="Bonito G."/>
        </authorList>
    </citation>
    <scope>NUCLEOTIDE SEQUENCE</scope>
    <source>
        <strain evidence="3">KOD1015</strain>
    </source>
</reference>
<dbReference type="Gene3D" id="3.80.10.10">
    <property type="entry name" value="Ribonuclease Inhibitor"/>
    <property type="match status" value="4"/>
</dbReference>
<feature type="region of interest" description="Disordered" evidence="2">
    <location>
        <begin position="138"/>
        <end position="157"/>
    </location>
</feature>
<dbReference type="GO" id="GO:0006913">
    <property type="term" value="P:nucleocytoplasmic transport"/>
    <property type="evidence" value="ECO:0007669"/>
    <property type="project" value="TreeGrafter"/>
</dbReference>
<dbReference type="GO" id="GO:0031267">
    <property type="term" value="F:small GTPase binding"/>
    <property type="evidence" value="ECO:0007669"/>
    <property type="project" value="TreeGrafter"/>
</dbReference>
<dbReference type="CDD" id="cd00116">
    <property type="entry name" value="LRR_RI"/>
    <property type="match status" value="1"/>
</dbReference>
<gene>
    <name evidence="3" type="ORF">BGW38_005403</name>
</gene>
<dbReference type="GO" id="GO:0005829">
    <property type="term" value="C:cytosol"/>
    <property type="evidence" value="ECO:0007669"/>
    <property type="project" value="TreeGrafter"/>
</dbReference>
<dbReference type="PANTHER" id="PTHR24113:SF15">
    <property type="entry name" value="NACHT DOMAIN-CONTAINING PROTEIN"/>
    <property type="match status" value="1"/>
</dbReference>
<dbReference type="Pfam" id="PF13516">
    <property type="entry name" value="LRR_6"/>
    <property type="match status" value="13"/>
</dbReference>
<dbReference type="GO" id="GO:0048471">
    <property type="term" value="C:perinuclear region of cytoplasm"/>
    <property type="evidence" value="ECO:0007669"/>
    <property type="project" value="TreeGrafter"/>
</dbReference>
<dbReference type="SUPFAM" id="SSF52047">
    <property type="entry name" value="RNI-like"/>
    <property type="match status" value="2"/>
</dbReference>
<dbReference type="GO" id="GO:0005096">
    <property type="term" value="F:GTPase activator activity"/>
    <property type="evidence" value="ECO:0007669"/>
    <property type="project" value="InterPro"/>
</dbReference>
<evidence type="ECO:0008006" key="5">
    <source>
        <dbReference type="Google" id="ProtNLM"/>
    </source>
</evidence>
<dbReference type="InterPro" id="IPR001611">
    <property type="entry name" value="Leu-rich_rpt"/>
</dbReference>
<dbReference type="PANTHER" id="PTHR24113">
    <property type="entry name" value="RAN GTPASE-ACTIVATING PROTEIN 1"/>
    <property type="match status" value="1"/>
</dbReference>
<dbReference type="AlphaFoldDB" id="A0A9P6FP77"/>
<feature type="coiled-coil region" evidence="1">
    <location>
        <begin position="164"/>
        <end position="191"/>
    </location>
</feature>
<dbReference type="InterPro" id="IPR032675">
    <property type="entry name" value="LRR_dom_sf"/>
</dbReference>
<accession>A0A9P6FP77</accession>
<dbReference type="InterPro" id="IPR027038">
    <property type="entry name" value="RanGap"/>
</dbReference>
<feature type="non-terminal residue" evidence="3">
    <location>
        <position position="1"/>
    </location>
</feature>
<dbReference type="SMART" id="SM00368">
    <property type="entry name" value="LRR_RI"/>
    <property type="match status" value="13"/>
</dbReference>
<keyword evidence="1" id="KW-0175">Coiled coil</keyword>
<sequence>SGPVSDQANSPIGVSVAAAAASLPLSATSTSNTDPLDTPPNSVSGVIASSEQIVAQVSKRVPPEAGDELQFLSFLILEERESAQVSSNIYHSSAEQALTQASRRVPPEAEDEQQFLSFLIPEEQELVQVSSNIYHSSAKGLKDGDQEQELSELDQNNEASVVKNSALQDEVVRLQKEMSAMMEAMKQLEKQGPGNQDEMKEPQQKTLPHIDVLRSRVQAILNKKYELHEYPISRLFAVLPQDPSTWDSLNPFSNKFRLYFLCECGEHTKSIKSTGAHEIHFAKHEGYEIDRPSKFFQQYGLYIHTLLKMLKVGISVAGVTVPALSNLFPSDTIGKARISLTQLRYNIEYGMDLMIGLMDKISVNEGEAVVEFAEHMEKMEVLEGADLRKLGAFLKNKNYNTVLGNLYRTVTDEGYVKWVCIDHYRVDYQESSSKELQRVLGSFSRGSFSENDGRVVVRLQSGVLADQFYSVLGRARSVYELDIGLGWACTLSDLEAFEGALRNSRVSALRLDLQQFRTIIASNLSTTPTQYEVLFRIRDLPQLKLFHIILSEENIGFPGISPDTSTHASKISCGLKLREIVSGRRDVRILTKVLRTNSTLTTLDLYKNKIGDNEAMVLAEALEINSTLVTLNLNENDIGDYGAKVLAEALKINSTLTALDLFYNKIGVYGAKALAEALKINSTLTTLNLDYNNIGDNGTKALAEALKINSILTTLNLYSNNIGNDGAKALAVALKINSNLTTLDLNHNIGVDGAKALAEALKINSTLTTLNLLTNKIGVDGAKALAEALKINSNLTTLNLSSNKIKDGGAKALAKALKINSNLTTLNLHNNSIGVDGAKALAEALKINSTLDTLVLSDNSIRVDGAKALAKELKISSTLTTLNLQSNNIGDDGTKALAEALKINSTLTTLNLYYNNIGVDGAKALAEVLRINTNLTTLNLQSNSIGVDGTKVLAEARMTNTNLTILH</sequence>
<dbReference type="EMBL" id="JAABOA010003425">
    <property type="protein sequence ID" value="KAF9578686.1"/>
    <property type="molecule type" value="Genomic_DNA"/>
</dbReference>
<organism evidence="3 4">
    <name type="scientific">Lunasporangiospora selenospora</name>
    <dbReference type="NCBI Taxonomy" id="979761"/>
    <lineage>
        <taxon>Eukaryota</taxon>
        <taxon>Fungi</taxon>
        <taxon>Fungi incertae sedis</taxon>
        <taxon>Mucoromycota</taxon>
        <taxon>Mortierellomycotina</taxon>
        <taxon>Mortierellomycetes</taxon>
        <taxon>Mortierellales</taxon>
        <taxon>Mortierellaceae</taxon>
        <taxon>Lunasporangiospora</taxon>
    </lineage>
</organism>
<keyword evidence="4" id="KW-1185">Reference proteome</keyword>
<dbReference type="GO" id="GO:0005634">
    <property type="term" value="C:nucleus"/>
    <property type="evidence" value="ECO:0007669"/>
    <property type="project" value="TreeGrafter"/>
</dbReference>
<comment type="caution">
    <text evidence="3">The sequence shown here is derived from an EMBL/GenBank/DDBJ whole genome shotgun (WGS) entry which is preliminary data.</text>
</comment>
<dbReference type="Proteomes" id="UP000780801">
    <property type="component" value="Unassembled WGS sequence"/>
</dbReference>